<dbReference type="GO" id="GO:0046872">
    <property type="term" value="F:metal ion binding"/>
    <property type="evidence" value="ECO:0007669"/>
    <property type="project" value="UniProtKB-KW"/>
</dbReference>
<dbReference type="Gene3D" id="3.90.79.10">
    <property type="entry name" value="Nucleoside Triphosphate Pyrophosphohydrolase"/>
    <property type="match status" value="1"/>
</dbReference>
<reference evidence="9" key="1">
    <citation type="submission" date="2016-03" db="EMBL/GenBank/DDBJ databases">
        <title>Draft genome sequence of Rosellinia necatrix.</title>
        <authorList>
            <person name="Kanematsu S."/>
        </authorList>
    </citation>
    <scope>NUCLEOTIDE SEQUENCE [LARGE SCALE GENOMIC DNA]</scope>
    <source>
        <strain evidence="9">W97</strain>
    </source>
</reference>
<evidence type="ECO:0000259" key="8">
    <source>
        <dbReference type="PROSITE" id="PS51462"/>
    </source>
</evidence>
<feature type="region of interest" description="Disordered" evidence="7">
    <location>
        <begin position="1"/>
        <end position="60"/>
    </location>
</feature>
<proteinExistence type="predicted"/>
<evidence type="ECO:0000256" key="3">
    <source>
        <dbReference type="ARBA" id="ARBA00022723"/>
    </source>
</evidence>
<sequence length="438" mass="47950">MMDATATNGDADAASTPSSSRGDSQKQSREPTRSPPTPADDGDLLEPAETAEARQSFTDPSAILPADLALALALDLQQASSSSQPSPSQQEEQEEQEQHEQQGQRQQRTLAEAQLQASYYWDASTMAPLSTVSAAAVARLRAYKPPPFPIWDRLPVSRRAAVLILLFADRMGDLRVVITMRAASLRNFSGHAAFPGGKADSLNESPYQIARREAWEEIGLPLDDGKIPSPFRIEPLCSLPCSLAKTELVVRPCVAFLHSEDKPGSSPAPTVDEAMMPRLDAKEVAAVFSAPFANFLRSADEAPRPGDPPLPPGHWYDGRWINWQSDPWRVHNFHVPVHAQRVTTPKVREGGLEALAEEDEPAAAAAAQRFLVWGMTGRILVDAARIAYAREPEFEHNANYGDEALIGQQVLEGRLTTEKKRKEIGLDATREEVKDAKI</sequence>
<evidence type="ECO:0000256" key="2">
    <source>
        <dbReference type="ARBA" id="ARBA00001946"/>
    </source>
</evidence>
<dbReference type="OMA" id="WRMHHFF"/>
<keyword evidence="6" id="KW-0464">Manganese</keyword>
<dbReference type="STRING" id="77044.A0A1S7UJF4"/>
<organism evidence="9">
    <name type="scientific">Rosellinia necatrix</name>
    <name type="common">White root-rot fungus</name>
    <dbReference type="NCBI Taxonomy" id="77044"/>
    <lineage>
        <taxon>Eukaryota</taxon>
        <taxon>Fungi</taxon>
        <taxon>Dikarya</taxon>
        <taxon>Ascomycota</taxon>
        <taxon>Pezizomycotina</taxon>
        <taxon>Sordariomycetes</taxon>
        <taxon>Xylariomycetidae</taxon>
        <taxon>Xylariales</taxon>
        <taxon>Xylariaceae</taxon>
        <taxon>Rosellinia</taxon>
    </lineage>
</organism>
<evidence type="ECO:0000256" key="6">
    <source>
        <dbReference type="ARBA" id="ARBA00023211"/>
    </source>
</evidence>
<dbReference type="PANTHER" id="PTHR12992:SF24">
    <property type="entry name" value="PEROXISOMAL COENZYME A DIPHOSPHATASE NUDT7"/>
    <property type="match status" value="1"/>
</dbReference>
<feature type="region of interest" description="Disordered" evidence="7">
    <location>
        <begin position="76"/>
        <end position="109"/>
    </location>
</feature>
<dbReference type="CDD" id="cd03426">
    <property type="entry name" value="NUDIX_CoAse_Nudt7"/>
    <property type="match status" value="1"/>
</dbReference>
<dbReference type="InterPro" id="IPR045121">
    <property type="entry name" value="CoAse"/>
</dbReference>
<dbReference type="GO" id="GO:0015938">
    <property type="term" value="P:coenzyme A catabolic process"/>
    <property type="evidence" value="ECO:0007669"/>
    <property type="project" value="TreeGrafter"/>
</dbReference>
<evidence type="ECO:0000313" key="9">
    <source>
        <dbReference type="EMBL" id="GAP83397.1"/>
    </source>
</evidence>
<dbReference type="EMBL" id="DF977447">
    <property type="protein sequence ID" value="GAP83397.1"/>
    <property type="molecule type" value="Genomic_DNA"/>
</dbReference>
<keyword evidence="5" id="KW-0460">Magnesium</keyword>
<dbReference type="Proteomes" id="UP000054516">
    <property type="component" value="Unassembled WGS sequence"/>
</dbReference>
<evidence type="ECO:0000256" key="5">
    <source>
        <dbReference type="ARBA" id="ARBA00022842"/>
    </source>
</evidence>
<feature type="compositionally biased region" description="Basic and acidic residues" evidence="7">
    <location>
        <begin position="23"/>
        <end position="32"/>
    </location>
</feature>
<dbReference type="PROSITE" id="PS51462">
    <property type="entry name" value="NUDIX"/>
    <property type="match status" value="1"/>
</dbReference>
<dbReference type="Pfam" id="PF00293">
    <property type="entry name" value="NUDIX"/>
    <property type="match status" value="1"/>
</dbReference>
<evidence type="ECO:0000256" key="4">
    <source>
        <dbReference type="ARBA" id="ARBA00022801"/>
    </source>
</evidence>
<feature type="compositionally biased region" description="Low complexity" evidence="7">
    <location>
        <begin position="76"/>
        <end position="90"/>
    </location>
</feature>
<dbReference type="SUPFAM" id="SSF55811">
    <property type="entry name" value="Nudix"/>
    <property type="match status" value="1"/>
</dbReference>
<name>A0A1S7UJF4_ROSNE</name>
<comment type="cofactor">
    <cofactor evidence="1">
        <name>Mn(2+)</name>
        <dbReference type="ChEBI" id="CHEBI:29035"/>
    </cofactor>
</comment>
<keyword evidence="3" id="KW-0479">Metal-binding</keyword>
<evidence type="ECO:0000256" key="1">
    <source>
        <dbReference type="ARBA" id="ARBA00001936"/>
    </source>
</evidence>
<evidence type="ECO:0000256" key="7">
    <source>
        <dbReference type="SAM" id="MobiDB-lite"/>
    </source>
</evidence>
<feature type="compositionally biased region" description="Low complexity" evidence="7">
    <location>
        <begin position="1"/>
        <end position="16"/>
    </location>
</feature>
<dbReference type="InterPro" id="IPR000086">
    <property type="entry name" value="NUDIX_hydrolase_dom"/>
</dbReference>
<gene>
    <name evidence="9" type="ORF">SAMD00023353_0202490</name>
</gene>
<dbReference type="AlphaFoldDB" id="A0A1S7UJF4"/>
<accession>A0A1S7UJF4</accession>
<comment type="cofactor">
    <cofactor evidence="2">
        <name>Mg(2+)</name>
        <dbReference type="ChEBI" id="CHEBI:18420"/>
    </cofactor>
</comment>
<feature type="domain" description="Nudix hydrolase" evidence="8">
    <location>
        <begin position="157"/>
        <end position="312"/>
    </location>
</feature>
<protein>
    <submittedName>
        <fullName evidence="9">Putative nudix domain-containing protein</fullName>
    </submittedName>
</protein>
<keyword evidence="4" id="KW-0378">Hydrolase</keyword>
<dbReference type="InterPro" id="IPR015797">
    <property type="entry name" value="NUDIX_hydrolase-like_dom_sf"/>
</dbReference>
<dbReference type="GO" id="GO:0010945">
    <property type="term" value="F:coenzyme A diphosphatase activity"/>
    <property type="evidence" value="ECO:0007669"/>
    <property type="project" value="InterPro"/>
</dbReference>
<keyword evidence="10" id="KW-1185">Reference proteome</keyword>
<dbReference type="PANTHER" id="PTHR12992">
    <property type="entry name" value="NUDIX HYDROLASE"/>
    <property type="match status" value="1"/>
</dbReference>
<dbReference type="OrthoDB" id="206213at2759"/>
<evidence type="ECO:0000313" key="10">
    <source>
        <dbReference type="Proteomes" id="UP000054516"/>
    </source>
</evidence>